<dbReference type="Proteomes" id="UP000521943">
    <property type="component" value="Unassembled WGS sequence"/>
</dbReference>
<organism evidence="2 3">
    <name type="scientific">Ephemerocybe angulata</name>
    <dbReference type="NCBI Taxonomy" id="980116"/>
    <lineage>
        <taxon>Eukaryota</taxon>
        <taxon>Fungi</taxon>
        <taxon>Dikarya</taxon>
        <taxon>Basidiomycota</taxon>
        <taxon>Agaricomycotina</taxon>
        <taxon>Agaricomycetes</taxon>
        <taxon>Agaricomycetidae</taxon>
        <taxon>Agaricales</taxon>
        <taxon>Agaricineae</taxon>
        <taxon>Psathyrellaceae</taxon>
        <taxon>Ephemerocybe</taxon>
    </lineage>
</organism>
<gene>
    <name evidence="2" type="ORF">DFP72DRAFT_904311</name>
</gene>
<dbReference type="AlphaFoldDB" id="A0A8H6M229"/>
<accession>A0A8H6M229</accession>
<sequence length="76" mass="8143">MSDSDGCASILVTLCCGVLAGICIDFTSIQHGCTQHLCRFSWCPSAGNDEGDYEEDERQPLISDGRCGTQQQQGAL</sequence>
<evidence type="ECO:0000313" key="2">
    <source>
        <dbReference type="EMBL" id="KAF6752643.1"/>
    </source>
</evidence>
<feature type="chain" id="PRO_5034032442" description="Secreted protein" evidence="1">
    <location>
        <begin position="21"/>
        <end position="76"/>
    </location>
</feature>
<reference evidence="2 3" key="1">
    <citation type="submission" date="2020-07" db="EMBL/GenBank/DDBJ databases">
        <title>Comparative genomics of pyrophilous fungi reveals a link between fire events and developmental genes.</title>
        <authorList>
            <consortium name="DOE Joint Genome Institute"/>
            <person name="Steindorff A.S."/>
            <person name="Carver A."/>
            <person name="Calhoun S."/>
            <person name="Stillman K."/>
            <person name="Liu H."/>
            <person name="Lipzen A."/>
            <person name="Pangilinan J."/>
            <person name="Labutti K."/>
            <person name="Bruns T.D."/>
            <person name="Grigoriev I.V."/>
        </authorList>
    </citation>
    <scope>NUCLEOTIDE SEQUENCE [LARGE SCALE GENOMIC DNA]</scope>
    <source>
        <strain evidence="2 3">CBS 144469</strain>
    </source>
</reference>
<comment type="caution">
    <text evidence="2">The sequence shown here is derived from an EMBL/GenBank/DDBJ whole genome shotgun (WGS) entry which is preliminary data.</text>
</comment>
<keyword evidence="3" id="KW-1185">Reference proteome</keyword>
<proteinExistence type="predicted"/>
<name>A0A8H6M229_9AGAR</name>
<dbReference type="OrthoDB" id="3032222at2759"/>
<keyword evidence="1" id="KW-0732">Signal</keyword>
<protein>
    <recommendedName>
        <fullName evidence="4">Secreted protein</fullName>
    </recommendedName>
</protein>
<dbReference type="EMBL" id="JACGCI010000043">
    <property type="protein sequence ID" value="KAF6752643.1"/>
    <property type="molecule type" value="Genomic_DNA"/>
</dbReference>
<evidence type="ECO:0000256" key="1">
    <source>
        <dbReference type="SAM" id="SignalP"/>
    </source>
</evidence>
<evidence type="ECO:0000313" key="3">
    <source>
        <dbReference type="Proteomes" id="UP000521943"/>
    </source>
</evidence>
<evidence type="ECO:0008006" key="4">
    <source>
        <dbReference type="Google" id="ProtNLM"/>
    </source>
</evidence>
<feature type="signal peptide" evidence="1">
    <location>
        <begin position="1"/>
        <end position="20"/>
    </location>
</feature>